<protein>
    <submittedName>
        <fullName evidence="1">Uncharacterized protein</fullName>
    </submittedName>
</protein>
<accession>A0A6G8R2F7</accession>
<dbReference type="EMBL" id="MT024868">
    <property type="protein sequence ID" value="QIN94387.1"/>
    <property type="molecule type" value="Genomic_DNA"/>
</dbReference>
<proteinExistence type="predicted"/>
<evidence type="ECO:0000313" key="1">
    <source>
        <dbReference type="EMBL" id="QIN94387.1"/>
    </source>
</evidence>
<reference evidence="1 2" key="1">
    <citation type="submission" date="2020-02" db="EMBL/GenBank/DDBJ databases">
        <authorList>
            <person name="Bojorquez D.A."/>
            <person name="Alcantara J.K.D.L."/>
            <person name="Arambulo J.M.L."/>
            <person name="Budzinski C.A."/>
            <person name="Campbell G.A."/>
            <person name="Dosanjh M.K."/>
            <person name="Gallardo M.A."/>
            <person name="Huang C."/>
            <person name="Nguyen N."/>
            <person name="Yee O.M."/>
            <person name="Ngo R.T."/>
            <person name="Kapinos A."/>
            <person name="Freise A.C."/>
            <person name="Reddi K."/>
            <person name="Moberg-Parker J."/>
            <person name="Garlena R.A."/>
            <person name="Russell D.A."/>
            <person name="Pope W.H."/>
            <person name="Jacobs-Sera D."/>
            <person name="Hatfull G.F."/>
        </authorList>
    </citation>
    <scope>NUCLEOTIDE SEQUENCE [LARGE SCALE GENOMIC DNA]</scope>
</reference>
<dbReference type="KEGG" id="vg:55816779"/>
<organism evidence="1 2">
    <name type="scientific">Arthrobacter phage Abba</name>
    <dbReference type="NCBI Taxonomy" id="2713256"/>
    <lineage>
        <taxon>Viruses</taxon>
        <taxon>Duplodnaviria</taxon>
        <taxon>Heunggongvirae</taxon>
        <taxon>Uroviricota</taxon>
        <taxon>Caudoviricetes</taxon>
        <taxon>Berryhillviridae</taxon>
        <taxon>Ayohtrevirus</taxon>
        <taxon>Ayohtrevirus abba</taxon>
    </lineage>
</organism>
<name>A0A6G8R2F7_9CAUD</name>
<dbReference type="GeneID" id="55816779"/>
<dbReference type="Proteomes" id="UP000500909">
    <property type="component" value="Segment"/>
</dbReference>
<evidence type="ECO:0000313" key="2">
    <source>
        <dbReference type="Proteomes" id="UP000500909"/>
    </source>
</evidence>
<sequence>MRKPTKPELYAKVDDLTERLSIAEQAAFANHRRWAALAATVESVAMTLDLKGAGDPLTVDATIRLRRAVDREKPSPGDPSAAAERVLAFLAEGERMRGIDPDVVMSRNFAELTTADLRALIGAAHELEVRKDFHG</sequence>
<keyword evidence="2" id="KW-1185">Reference proteome</keyword>
<gene>
    <name evidence="1" type="primary">58</name>
    <name evidence="1" type="ORF">SEA_ABBA_58</name>
</gene>
<dbReference type="RefSeq" id="YP_009887324.1">
    <property type="nucleotide sequence ID" value="NC_049498.1"/>
</dbReference>